<keyword evidence="3" id="KW-1185">Reference proteome</keyword>
<feature type="transmembrane region" description="Helical" evidence="1">
    <location>
        <begin position="301"/>
        <end position="321"/>
    </location>
</feature>
<reference evidence="2 3" key="1">
    <citation type="submission" date="2024-09" db="EMBL/GenBank/DDBJ databases">
        <authorList>
            <person name="Lee S.D."/>
        </authorList>
    </citation>
    <scope>NUCLEOTIDE SEQUENCE [LARGE SCALE GENOMIC DNA]</scope>
    <source>
        <strain evidence="2 3">N1-5</strain>
    </source>
</reference>
<keyword evidence="1" id="KW-1133">Transmembrane helix</keyword>
<evidence type="ECO:0000256" key="1">
    <source>
        <dbReference type="SAM" id="Phobius"/>
    </source>
</evidence>
<keyword evidence="1" id="KW-0812">Transmembrane</keyword>
<comment type="caution">
    <text evidence="2">The sequence shown here is derived from an EMBL/GenBank/DDBJ whole genome shotgun (WGS) entry which is preliminary data.</text>
</comment>
<dbReference type="RefSeq" id="WP_157623819.1">
    <property type="nucleotide sequence ID" value="NZ_JBHEZZ010000013.1"/>
</dbReference>
<sequence>MSDAGERPLILLLSSNLRRRYSEDILTALALPREAVIQFRYGADYVAPPLQQKVANGSAIGQRVLLGFVADYDSATNAFLLPVRFATVAEAECVADMFIFKLRVNDYANLDEYPASFAEISEASRRTIGKLKESNSRYYPAVLKFPDLNVSGRGEPAQLWQAVASRLAQHPTFHASYFMRIDDPVHPTRGRSYTFDRQGRLNLSDLKPAKLPVSFYSEVYTESTNITLTCATDGRFLRVSSDDKHDVALRYDSTEFWLQPNAASYDALTHATIRLGPLEASSTPAVTVRFPVVVKHSRLRLASRVLVSSGGAILVAAPAILGGGSSLALRITLAVIGSALISIATVVMARNTT</sequence>
<accession>A0ABV6URP8</accession>
<proteinExistence type="predicted"/>
<feature type="transmembrane region" description="Helical" evidence="1">
    <location>
        <begin position="327"/>
        <end position="349"/>
    </location>
</feature>
<evidence type="ECO:0000313" key="2">
    <source>
        <dbReference type="EMBL" id="MFC1404130.1"/>
    </source>
</evidence>
<evidence type="ECO:0000313" key="3">
    <source>
        <dbReference type="Proteomes" id="UP001592528"/>
    </source>
</evidence>
<gene>
    <name evidence="2" type="ORF">ACEZDJ_22830</name>
</gene>
<protein>
    <submittedName>
        <fullName evidence="2">Uncharacterized protein</fullName>
    </submittedName>
</protein>
<name>A0ABV6URP8_9ACTN</name>
<dbReference type="EMBL" id="JBHEZZ010000013">
    <property type="protein sequence ID" value="MFC1404130.1"/>
    <property type="molecule type" value="Genomic_DNA"/>
</dbReference>
<keyword evidence="1" id="KW-0472">Membrane</keyword>
<dbReference type="Proteomes" id="UP001592528">
    <property type="component" value="Unassembled WGS sequence"/>
</dbReference>
<organism evidence="2 3">
    <name type="scientific">Streptacidiphilus cavernicola</name>
    <dbReference type="NCBI Taxonomy" id="3342716"/>
    <lineage>
        <taxon>Bacteria</taxon>
        <taxon>Bacillati</taxon>
        <taxon>Actinomycetota</taxon>
        <taxon>Actinomycetes</taxon>
        <taxon>Kitasatosporales</taxon>
        <taxon>Streptomycetaceae</taxon>
        <taxon>Streptacidiphilus</taxon>
    </lineage>
</organism>